<dbReference type="Gene3D" id="2.40.10.10">
    <property type="entry name" value="Trypsin-like serine proteases"/>
    <property type="match status" value="1"/>
</dbReference>
<gene>
    <name evidence="1" type="ORF">SAMN05216333_11839</name>
</gene>
<protein>
    <submittedName>
        <fullName evidence="1">Uncharacterized protein</fullName>
    </submittedName>
</protein>
<dbReference type="InterPro" id="IPR043504">
    <property type="entry name" value="Peptidase_S1_PA_chymotrypsin"/>
</dbReference>
<accession>A0A1H8SFG4</accession>
<keyword evidence="2" id="KW-1185">Reference proteome</keyword>
<dbReference type="EMBL" id="FODO01000018">
    <property type="protein sequence ID" value="SEO77094.1"/>
    <property type="molecule type" value="Genomic_DNA"/>
</dbReference>
<dbReference type="SUPFAM" id="SSF50494">
    <property type="entry name" value="Trypsin-like serine proteases"/>
    <property type="match status" value="1"/>
</dbReference>
<evidence type="ECO:0000313" key="2">
    <source>
        <dbReference type="Proteomes" id="UP000198814"/>
    </source>
</evidence>
<organism evidence="1 2">
    <name type="scientific">Nitrosomonas oligotropha</name>
    <dbReference type="NCBI Taxonomy" id="42354"/>
    <lineage>
        <taxon>Bacteria</taxon>
        <taxon>Pseudomonadati</taxon>
        <taxon>Pseudomonadota</taxon>
        <taxon>Betaproteobacteria</taxon>
        <taxon>Nitrosomonadales</taxon>
        <taxon>Nitrosomonadaceae</taxon>
        <taxon>Nitrosomonas</taxon>
    </lineage>
</organism>
<evidence type="ECO:0000313" key="1">
    <source>
        <dbReference type="EMBL" id="SEO77094.1"/>
    </source>
</evidence>
<dbReference type="STRING" id="42354.SAMN05216333_11839"/>
<proteinExistence type="predicted"/>
<dbReference type="Proteomes" id="UP000198814">
    <property type="component" value="Unassembled WGS sequence"/>
</dbReference>
<reference evidence="2" key="1">
    <citation type="submission" date="2016-10" db="EMBL/GenBank/DDBJ databases">
        <authorList>
            <person name="Varghese N."/>
            <person name="Submissions S."/>
        </authorList>
    </citation>
    <scope>NUCLEOTIDE SEQUENCE [LARGE SCALE GENOMIC DNA]</scope>
    <source>
        <strain evidence="2">Nm76</strain>
    </source>
</reference>
<name>A0A1H8SFG4_9PROT</name>
<dbReference type="InterPro" id="IPR009003">
    <property type="entry name" value="Peptidase_S1_PA"/>
</dbReference>
<dbReference type="AlphaFoldDB" id="A0A1H8SFG4"/>
<sequence length="140" mass="14588">MQDNSLGQKIGSVVGYLGYRTNALAGNHVTMLGFPSSFDSGNVLHRVDSQSFKSTTTNTVEFGSDLTQESSGGPYIENFGELSSGQFVSGIVNAIVGVMSYGPTDTSQKIAGSSNLDSQFTNSSKTGILDAACTHKSGNC</sequence>